<keyword evidence="4" id="KW-0547">Nucleotide-binding</keyword>
<dbReference type="Gene3D" id="3.30.200.20">
    <property type="entry name" value="Phosphorylase Kinase, domain 1"/>
    <property type="match status" value="1"/>
</dbReference>
<protein>
    <recommendedName>
        <fullName evidence="1">non-specific serine/threonine protein kinase</fullName>
        <ecNumber evidence="1">2.7.11.1</ecNumber>
    </recommendedName>
</protein>
<comment type="catalytic activity">
    <reaction evidence="8">
        <text>L-seryl-[protein] + ATP = O-phospho-L-seryl-[protein] + ADP + H(+)</text>
        <dbReference type="Rhea" id="RHEA:17989"/>
        <dbReference type="Rhea" id="RHEA-COMP:9863"/>
        <dbReference type="Rhea" id="RHEA-COMP:11604"/>
        <dbReference type="ChEBI" id="CHEBI:15378"/>
        <dbReference type="ChEBI" id="CHEBI:29999"/>
        <dbReference type="ChEBI" id="CHEBI:30616"/>
        <dbReference type="ChEBI" id="CHEBI:83421"/>
        <dbReference type="ChEBI" id="CHEBI:456216"/>
        <dbReference type="EC" id="2.7.11.1"/>
    </reaction>
</comment>
<dbReference type="InterPro" id="IPR011009">
    <property type="entry name" value="Kinase-like_dom_sf"/>
</dbReference>
<dbReference type="GO" id="GO:0005737">
    <property type="term" value="C:cytoplasm"/>
    <property type="evidence" value="ECO:0007669"/>
    <property type="project" value="TreeGrafter"/>
</dbReference>
<dbReference type="PANTHER" id="PTHR24361">
    <property type="entry name" value="MITOGEN-ACTIVATED KINASE KINASE KINASE"/>
    <property type="match status" value="1"/>
</dbReference>
<dbReference type="RefSeq" id="WP_199485174.1">
    <property type="nucleotide sequence ID" value="NZ_QLYX01000009.1"/>
</dbReference>
<dbReference type="InterPro" id="IPR053235">
    <property type="entry name" value="Ser_Thr_kinase"/>
</dbReference>
<feature type="domain" description="Protein kinase" evidence="9">
    <location>
        <begin position="10"/>
        <end position="252"/>
    </location>
</feature>
<evidence type="ECO:0000256" key="1">
    <source>
        <dbReference type="ARBA" id="ARBA00012513"/>
    </source>
</evidence>
<name>A0A365H2N9_9ACTN</name>
<evidence type="ECO:0000256" key="5">
    <source>
        <dbReference type="ARBA" id="ARBA00022777"/>
    </source>
</evidence>
<keyword evidence="11" id="KW-1185">Reference proteome</keyword>
<evidence type="ECO:0000313" key="11">
    <source>
        <dbReference type="Proteomes" id="UP000251891"/>
    </source>
</evidence>
<evidence type="ECO:0000256" key="6">
    <source>
        <dbReference type="ARBA" id="ARBA00022840"/>
    </source>
</evidence>
<dbReference type="PROSITE" id="PS50011">
    <property type="entry name" value="PROTEIN_KINASE_DOM"/>
    <property type="match status" value="1"/>
</dbReference>
<evidence type="ECO:0000256" key="4">
    <source>
        <dbReference type="ARBA" id="ARBA00022741"/>
    </source>
</evidence>
<dbReference type="AlphaFoldDB" id="A0A365H2N9"/>
<dbReference type="GO" id="GO:0005524">
    <property type="term" value="F:ATP binding"/>
    <property type="evidence" value="ECO:0007669"/>
    <property type="project" value="UniProtKB-KW"/>
</dbReference>
<reference evidence="10 11" key="1">
    <citation type="submission" date="2018-06" db="EMBL/GenBank/DDBJ databases">
        <title>Actinomadura craniellae sp. nov. isolated from marine sponge Craniella sp.</title>
        <authorList>
            <person name="Li L."/>
            <person name="Xu Q.H."/>
            <person name="Lin H.W."/>
            <person name="Lu Y.H."/>
        </authorList>
    </citation>
    <scope>NUCLEOTIDE SEQUENCE [LARGE SCALE GENOMIC DNA]</scope>
    <source>
        <strain evidence="10 11">LHW63021</strain>
    </source>
</reference>
<dbReference type="EMBL" id="QLYX01000009">
    <property type="protein sequence ID" value="RAY13286.1"/>
    <property type="molecule type" value="Genomic_DNA"/>
</dbReference>
<keyword evidence="5 10" id="KW-0418">Kinase</keyword>
<comment type="caution">
    <text evidence="10">The sequence shown here is derived from an EMBL/GenBank/DDBJ whole genome shotgun (WGS) entry which is preliminary data.</text>
</comment>
<dbReference type="PANTHER" id="PTHR24361:SF433">
    <property type="entry name" value="PROTEIN KINASE DOMAIN-CONTAINING PROTEIN"/>
    <property type="match status" value="1"/>
</dbReference>
<dbReference type="Pfam" id="PF00069">
    <property type="entry name" value="Pkinase"/>
    <property type="match status" value="1"/>
</dbReference>
<dbReference type="GO" id="GO:0004674">
    <property type="term" value="F:protein serine/threonine kinase activity"/>
    <property type="evidence" value="ECO:0007669"/>
    <property type="project" value="UniProtKB-KW"/>
</dbReference>
<evidence type="ECO:0000256" key="8">
    <source>
        <dbReference type="ARBA" id="ARBA00048679"/>
    </source>
</evidence>
<evidence type="ECO:0000256" key="3">
    <source>
        <dbReference type="ARBA" id="ARBA00022679"/>
    </source>
</evidence>
<dbReference type="CDD" id="cd14014">
    <property type="entry name" value="STKc_PknB_like"/>
    <property type="match status" value="1"/>
</dbReference>
<evidence type="ECO:0000256" key="7">
    <source>
        <dbReference type="ARBA" id="ARBA00047899"/>
    </source>
</evidence>
<keyword evidence="3" id="KW-0808">Transferase</keyword>
<sequence>MNDTWRVSGFTEVRPLGAGAQGRVVLARHETAGTPVAIKYLPPGGPGAPQEALMLASVDDPHVARLYQLVESPHGMAIVMEAVDGVSLKEILGRHGALGPEAALAVLKGSLLGLAAAHAVGVVHRDYKPANVVVQADGLSKLIDFGIAAPAGRGSAAGTPRYMAPEQWRGEPAGPATDVYAATCVFFECATGGPPYPETERAPLMAQHLTAPPPVERVPEPLRPLLAHGLAKRAADRPAGAAEFVVELEATAAAAYGPDWEARGVRALAGAAVALAMLFPLGALAAPGTAVAAGGGVAGAAGGGALGAAATKVTLAVAATAVVTAGGAGVYAVQQGEPEPAPWRPVSLSIGTASRPGEEFQFVTVGGHRDPAVQRRINAVLRAPADRLTRSFRTGAAFPVGTTATVTMHGSELLSVRYDVSPRPEPGMEGNWVKNFYAVRTVVVDLVTGRALGPRELFRPAVLTDAGAGALLDRLRRLSANGCLSETGGLQARLTPRDLTREDAPVQVMLAPGHMDFFVDIRTLGGDVSEACRSETIEMPYARLADLVIPRLAEQAAGARPVPTPVPS</sequence>
<evidence type="ECO:0000256" key="2">
    <source>
        <dbReference type="ARBA" id="ARBA00022527"/>
    </source>
</evidence>
<evidence type="ECO:0000313" key="10">
    <source>
        <dbReference type="EMBL" id="RAY13286.1"/>
    </source>
</evidence>
<evidence type="ECO:0000259" key="9">
    <source>
        <dbReference type="PROSITE" id="PS50011"/>
    </source>
</evidence>
<keyword evidence="2 10" id="KW-0723">Serine/threonine-protein kinase</keyword>
<dbReference type="PROSITE" id="PS00108">
    <property type="entry name" value="PROTEIN_KINASE_ST"/>
    <property type="match status" value="1"/>
</dbReference>
<dbReference type="InterPro" id="IPR000719">
    <property type="entry name" value="Prot_kinase_dom"/>
</dbReference>
<dbReference type="InterPro" id="IPR008271">
    <property type="entry name" value="Ser/Thr_kinase_AS"/>
</dbReference>
<dbReference type="SUPFAM" id="SSF56112">
    <property type="entry name" value="Protein kinase-like (PK-like)"/>
    <property type="match status" value="1"/>
</dbReference>
<dbReference type="EC" id="2.7.11.1" evidence="1"/>
<organism evidence="10 11">
    <name type="scientific">Actinomadura craniellae</name>
    <dbReference type="NCBI Taxonomy" id="2231787"/>
    <lineage>
        <taxon>Bacteria</taxon>
        <taxon>Bacillati</taxon>
        <taxon>Actinomycetota</taxon>
        <taxon>Actinomycetes</taxon>
        <taxon>Streptosporangiales</taxon>
        <taxon>Thermomonosporaceae</taxon>
        <taxon>Actinomadura</taxon>
    </lineage>
</organism>
<dbReference type="Proteomes" id="UP000251891">
    <property type="component" value="Unassembled WGS sequence"/>
</dbReference>
<gene>
    <name evidence="10" type="ORF">DPM19_19550</name>
</gene>
<keyword evidence="6" id="KW-0067">ATP-binding</keyword>
<proteinExistence type="predicted"/>
<accession>A0A365H2N9</accession>
<comment type="catalytic activity">
    <reaction evidence="7">
        <text>L-threonyl-[protein] + ATP = O-phospho-L-threonyl-[protein] + ADP + H(+)</text>
        <dbReference type="Rhea" id="RHEA:46608"/>
        <dbReference type="Rhea" id="RHEA-COMP:11060"/>
        <dbReference type="Rhea" id="RHEA-COMP:11605"/>
        <dbReference type="ChEBI" id="CHEBI:15378"/>
        <dbReference type="ChEBI" id="CHEBI:30013"/>
        <dbReference type="ChEBI" id="CHEBI:30616"/>
        <dbReference type="ChEBI" id="CHEBI:61977"/>
        <dbReference type="ChEBI" id="CHEBI:456216"/>
        <dbReference type="EC" id="2.7.11.1"/>
    </reaction>
</comment>
<dbReference type="Gene3D" id="1.10.510.10">
    <property type="entry name" value="Transferase(Phosphotransferase) domain 1"/>
    <property type="match status" value="1"/>
</dbReference>